<accession>A0AAD0WR23</accession>
<sequence>MSNFLRIVKVMKKIGIAKSTIWLWVGEGKFHKPIKLSPRITIWEEEKVDNRMKEKL</sequence>
<dbReference type="Gene3D" id="1.10.238.160">
    <property type="match status" value="1"/>
</dbReference>
<organism evidence="1 2">
    <name type="scientific">Arcobacter suis CECT 7833</name>
    <dbReference type="NCBI Taxonomy" id="663365"/>
    <lineage>
        <taxon>Bacteria</taxon>
        <taxon>Pseudomonadati</taxon>
        <taxon>Campylobacterota</taxon>
        <taxon>Epsilonproteobacteria</taxon>
        <taxon>Campylobacterales</taxon>
        <taxon>Arcobacteraceae</taxon>
        <taxon>Arcobacter</taxon>
    </lineage>
</organism>
<name>A0AAD0WR23_9BACT</name>
<dbReference type="KEGG" id="asui:ASUIS_1912"/>
<protein>
    <submittedName>
        <fullName evidence="1">Transcriptional regulator, AlpA family</fullName>
    </submittedName>
</protein>
<dbReference type="RefSeq" id="WP_118886972.1">
    <property type="nucleotide sequence ID" value="NZ_CP032100.1"/>
</dbReference>
<proteinExistence type="predicted"/>
<dbReference type="AlphaFoldDB" id="A0AAD0WR23"/>
<gene>
    <name evidence="1" type="ORF">ASUIS_1912</name>
</gene>
<dbReference type="InterPro" id="IPR010260">
    <property type="entry name" value="AlpA"/>
</dbReference>
<dbReference type="EMBL" id="CP032100">
    <property type="protein sequence ID" value="AXX90376.1"/>
    <property type="molecule type" value="Genomic_DNA"/>
</dbReference>
<dbReference type="Proteomes" id="UP000263040">
    <property type="component" value="Chromosome"/>
</dbReference>
<evidence type="ECO:0000313" key="1">
    <source>
        <dbReference type="EMBL" id="AXX90376.1"/>
    </source>
</evidence>
<reference evidence="1 2" key="1">
    <citation type="submission" date="2018-08" db="EMBL/GenBank/DDBJ databases">
        <title>Complete genome of the Arcobacter suis type strain LMG 26152.</title>
        <authorList>
            <person name="Miller W.G."/>
            <person name="Yee E."/>
            <person name="Bono J.L."/>
        </authorList>
    </citation>
    <scope>NUCLEOTIDE SEQUENCE [LARGE SCALE GENOMIC DNA]</scope>
    <source>
        <strain evidence="1 2">CECT 7833</strain>
    </source>
</reference>
<dbReference type="Pfam" id="PF05930">
    <property type="entry name" value="Phage_AlpA"/>
    <property type="match status" value="1"/>
</dbReference>
<keyword evidence="2" id="KW-1185">Reference proteome</keyword>
<evidence type="ECO:0000313" key="2">
    <source>
        <dbReference type="Proteomes" id="UP000263040"/>
    </source>
</evidence>